<dbReference type="HAMAP" id="MF_01876">
    <property type="entry name" value="PsiMP_glycosidase"/>
    <property type="match status" value="1"/>
</dbReference>
<dbReference type="InterPro" id="IPR022830">
    <property type="entry name" value="Indigdn_synthA-like"/>
</dbReference>
<evidence type="ECO:0000256" key="1">
    <source>
        <dbReference type="ARBA" id="ARBA00022723"/>
    </source>
</evidence>
<evidence type="ECO:0000256" key="3">
    <source>
        <dbReference type="ARBA" id="ARBA00023211"/>
    </source>
</evidence>
<dbReference type="PANTHER" id="PTHR42909">
    <property type="entry name" value="ZGC:136858"/>
    <property type="match status" value="1"/>
</dbReference>
<gene>
    <name evidence="6" type="ORF">COCSUDRAFT_17571</name>
</gene>
<dbReference type="InterPro" id="IPR007342">
    <property type="entry name" value="PsuG"/>
</dbReference>
<keyword evidence="7" id="KW-1185">Reference proteome</keyword>
<dbReference type="GO" id="GO:0005737">
    <property type="term" value="C:cytoplasm"/>
    <property type="evidence" value="ECO:0007669"/>
    <property type="project" value="TreeGrafter"/>
</dbReference>
<dbReference type="KEGG" id="csl:COCSUDRAFT_17571"/>
<dbReference type="eggNOG" id="KOG3009">
    <property type="taxonomic scope" value="Eukaryota"/>
</dbReference>
<protein>
    <submittedName>
        <fullName evidence="6">Erwinia chrysanthemi IndA protein-like protein-like protein</fullName>
    </submittedName>
</protein>
<evidence type="ECO:0000256" key="2">
    <source>
        <dbReference type="ARBA" id="ARBA00022801"/>
    </source>
</evidence>
<dbReference type="GO" id="GO:0016798">
    <property type="term" value="F:hydrolase activity, acting on glycosyl bonds"/>
    <property type="evidence" value="ECO:0007669"/>
    <property type="project" value="UniProtKB-KW"/>
</dbReference>
<proteinExistence type="inferred from homology"/>
<sequence>MISRAAARAAQGIVLSAEVQRALREGTAVVALESTIISHGMPFPQNLETARAVEDVVRGQGAVPATIAILDGIPHVGLTDEQLHSLASQAHRVRKTSRRDLPYVMAKRLHGATTVSATMLLAARAGIHIFVTGGIGGVHRGGESTMDVSADLTELGRTPVAVVCAGAKSILDIPRTLEYLETQGVGVAAYGADEFPAFFTRRSGCRAPLRIDTPEEGAALIRASLQLDLHSGMVIGVPVPEAAAAAGERVERATQAALKEAAGRGLAGAEVTPFLLQRIRELTGGASLDANIALIKHNAAVGSQIAVALASAA</sequence>
<dbReference type="AlphaFoldDB" id="I0YT19"/>
<accession>I0YT19</accession>
<dbReference type="RefSeq" id="XP_005646082.1">
    <property type="nucleotide sequence ID" value="XM_005646025.1"/>
</dbReference>
<keyword evidence="3" id="KW-0464">Manganese</keyword>
<comment type="caution">
    <text evidence="6">The sequence shown here is derived from an EMBL/GenBank/DDBJ whole genome shotgun (WGS) entry which is preliminary data.</text>
</comment>
<evidence type="ECO:0000256" key="4">
    <source>
        <dbReference type="ARBA" id="ARBA00023239"/>
    </source>
</evidence>
<dbReference type="GO" id="GO:0004730">
    <property type="term" value="F:pseudouridylate synthase activity"/>
    <property type="evidence" value="ECO:0007669"/>
    <property type="project" value="InterPro"/>
</dbReference>
<dbReference type="PANTHER" id="PTHR42909:SF1">
    <property type="entry name" value="CARBOHYDRATE KINASE PFKB DOMAIN-CONTAINING PROTEIN"/>
    <property type="match status" value="1"/>
</dbReference>
<dbReference type="SUPFAM" id="SSF110581">
    <property type="entry name" value="Indigoidine synthase A-like"/>
    <property type="match status" value="1"/>
</dbReference>
<keyword evidence="1" id="KW-0479">Metal-binding</keyword>
<reference evidence="6 7" key="1">
    <citation type="journal article" date="2012" name="Genome Biol.">
        <title>The genome of the polar eukaryotic microalga coccomyxa subellipsoidea reveals traits of cold adaptation.</title>
        <authorList>
            <person name="Blanc G."/>
            <person name="Agarkova I."/>
            <person name="Grimwood J."/>
            <person name="Kuo A."/>
            <person name="Brueggeman A."/>
            <person name="Dunigan D."/>
            <person name="Gurnon J."/>
            <person name="Ladunga I."/>
            <person name="Lindquist E."/>
            <person name="Lucas S."/>
            <person name="Pangilinan J."/>
            <person name="Proschold T."/>
            <person name="Salamov A."/>
            <person name="Schmutz J."/>
            <person name="Weeks D."/>
            <person name="Yamada T."/>
            <person name="Claverie J.M."/>
            <person name="Grigoriev I."/>
            <person name="Van Etten J."/>
            <person name="Lomsadze A."/>
            <person name="Borodovsky M."/>
        </authorList>
    </citation>
    <scope>NUCLEOTIDE SEQUENCE [LARGE SCALE GENOMIC DNA]</scope>
    <source>
        <strain evidence="6 7">C-169</strain>
    </source>
</reference>
<organism evidence="6 7">
    <name type="scientific">Coccomyxa subellipsoidea (strain C-169)</name>
    <name type="common">Green microalga</name>
    <dbReference type="NCBI Taxonomy" id="574566"/>
    <lineage>
        <taxon>Eukaryota</taxon>
        <taxon>Viridiplantae</taxon>
        <taxon>Chlorophyta</taxon>
        <taxon>core chlorophytes</taxon>
        <taxon>Trebouxiophyceae</taxon>
        <taxon>Trebouxiophyceae incertae sedis</taxon>
        <taxon>Coccomyxaceae</taxon>
        <taxon>Coccomyxa</taxon>
        <taxon>Coccomyxa subellipsoidea</taxon>
    </lineage>
</organism>
<dbReference type="Pfam" id="PF04227">
    <property type="entry name" value="Indigoidine_A"/>
    <property type="match status" value="1"/>
</dbReference>
<dbReference type="Gene3D" id="3.40.1790.10">
    <property type="entry name" value="Indigoidine synthase domain"/>
    <property type="match status" value="1"/>
</dbReference>
<name>I0YT19_COCSC</name>
<evidence type="ECO:0000256" key="5">
    <source>
        <dbReference type="ARBA" id="ARBA00023295"/>
    </source>
</evidence>
<evidence type="ECO:0000313" key="6">
    <source>
        <dbReference type="EMBL" id="EIE21538.1"/>
    </source>
</evidence>
<dbReference type="GeneID" id="17039522"/>
<dbReference type="GO" id="GO:0046872">
    <property type="term" value="F:metal ion binding"/>
    <property type="evidence" value="ECO:0007669"/>
    <property type="project" value="UniProtKB-KW"/>
</dbReference>
<keyword evidence="5" id="KW-0326">Glycosidase</keyword>
<dbReference type="Proteomes" id="UP000007264">
    <property type="component" value="Unassembled WGS sequence"/>
</dbReference>
<dbReference type="STRING" id="574566.I0YT19"/>
<keyword evidence="2" id="KW-0378">Hydrolase</keyword>
<keyword evidence="4" id="KW-0456">Lyase</keyword>
<dbReference type="EMBL" id="AGSI01000012">
    <property type="protein sequence ID" value="EIE21538.1"/>
    <property type="molecule type" value="Genomic_DNA"/>
</dbReference>
<evidence type="ECO:0000313" key="7">
    <source>
        <dbReference type="Proteomes" id="UP000007264"/>
    </source>
</evidence>
<dbReference type="OrthoDB" id="198885at2759"/>